<dbReference type="PANTHER" id="PTHR46775">
    <property type="entry name" value="FLOCCULATION PROTEIN (DUF1296)"/>
    <property type="match status" value="1"/>
</dbReference>
<gene>
    <name evidence="3" type="ORF">HID58_070248</name>
</gene>
<name>A0ABQ7YYD7_BRANA</name>
<evidence type="ECO:0000313" key="4">
    <source>
        <dbReference type="Proteomes" id="UP000824890"/>
    </source>
</evidence>
<feature type="region of interest" description="Disordered" evidence="1">
    <location>
        <begin position="307"/>
        <end position="376"/>
    </location>
</feature>
<feature type="region of interest" description="Disordered" evidence="1">
    <location>
        <begin position="78"/>
        <end position="146"/>
    </location>
</feature>
<proteinExistence type="predicted"/>
<dbReference type="PANTHER" id="PTHR46775:SF2">
    <property type="entry name" value="GBF-INTERACTING PROTEIN 1-LIKE"/>
    <property type="match status" value="1"/>
</dbReference>
<feature type="compositionally biased region" description="Polar residues" evidence="1">
    <location>
        <begin position="507"/>
        <end position="525"/>
    </location>
</feature>
<protein>
    <recommendedName>
        <fullName evidence="2">GBF-interacting protein 1 N-terminal domain-containing protein</fullName>
    </recommendedName>
</protein>
<accession>A0ABQ7YYD7</accession>
<keyword evidence="4" id="KW-1185">Reference proteome</keyword>
<evidence type="ECO:0000256" key="1">
    <source>
        <dbReference type="SAM" id="MobiDB-lite"/>
    </source>
</evidence>
<feature type="compositionally biased region" description="Polar residues" evidence="1">
    <location>
        <begin position="214"/>
        <end position="251"/>
    </location>
</feature>
<dbReference type="Pfam" id="PF06972">
    <property type="entry name" value="GIP1_N"/>
    <property type="match status" value="1"/>
</dbReference>
<feature type="domain" description="GBF-interacting protein 1 N-terminal" evidence="2">
    <location>
        <begin position="15"/>
        <end position="65"/>
    </location>
</feature>
<dbReference type="EMBL" id="JAGKQM010000016">
    <property type="protein sequence ID" value="KAH0872886.1"/>
    <property type="molecule type" value="Genomic_DNA"/>
</dbReference>
<evidence type="ECO:0000313" key="3">
    <source>
        <dbReference type="EMBL" id="KAH0872886.1"/>
    </source>
</evidence>
<comment type="caution">
    <text evidence="3">The sequence shown here is derived from an EMBL/GenBank/DDBJ whole genome shotgun (WGS) entry which is preliminary data.</text>
</comment>
<sequence length="676" mass="72556">MNKSLGDGGSARVSIPRSLRETVQSIREMTGKQHSDEDIYAVYKESFNDPFETAQKLRFLDTFHENLVPINQASARTGRRNFASSNTYHGSNGRSSSFKRESGSNHVTGGSRPSLPNTNNRARNPTVPRATKVPAPTGLPSGVSNHKVEDDFTATVNKGVAEKLPLSKSISFSEDAVKPETSKANSEQVAPPVSVSVVQNHTQDVISAHIPQPDVNNQPAELQSSTFGRQDPSLISASHCSNHSDQVTENETASKKGKARSLLKSDVGERSHVTFPLHLQVAEELQNGLTFGSFDSNFVKELSSTYGASGGDDSDFKSSHGTGDDESDSSPTTNGIPAVASARGASSYFEDDNGIPNSAPGAELVRHSNHTVPSGEDELREEALPNTQPHQIAYGQEAPFSVFGLVPSFSALGQPLGNSNAPAMSLVSNPPGQSSIAAVSQQATNLFGQQYPPSFFPYGPYYPQFYMPPPYIHQFLGPNGIPQQSYFPPGAAIAAPTHIAPVGDNENPPTTNPSQHASSTVVTHTPSATALNSIHSEERTSPMTGNAAAWIGQGLGNLQMSQMYNLALQGQPLGFPVVQAGHRGLMGIQTLTPLPPSLTTTAMAEPIRHPNIAYQQPQAAETSSPEEFSYEKLMMPSFICILVQTYIRYDLAESAFVFSSVFRKKKTTLLYETNTA</sequence>
<reference evidence="3 4" key="1">
    <citation type="submission" date="2021-05" db="EMBL/GenBank/DDBJ databases">
        <title>Genome Assembly of Synthetic Allotetraploid Brassica napus Reveals Homoeologous Exchanges between Subgenomes.</title>
        <authorList>
            <person name="Davis J.T."/>
        </authorList>
    </citation>
    <scope>NUCLEOTIDE SEQUENCE [LARGE SCALE GENOMIC DNA]</scope>
    <source>
        <strain evidence="4">cv. Da-Ae</strain>
        <tissue evidence="3">Seedling</tissue>
    </source>
</reference>
<evidence type="ECO:0000259" key="2">
    <source>
        <dbReference type="Pfam" id="PF06972"/>
    </source>
</evidence>
<organism evidence="3 4">
    <name type="scientific">Brassica napus</name>
    <name type="common">Rape</name>
    <dbReference type="NCBI Taxonomy" id="3708"/>
    <lineage>
        <taxon>Eukaryota</taxon>
        <taxon>Viridiplantae</taxon>
        <taxon>Streptophyta</taxon>
        <taxon>Embryophyta</taxon>
        <taxon>Tracheophyta</taxon>
        <taxon>Spermatophyta</taxon>
        <taxon>Magnoliopsida</taxon>
        <taxon>eudicotyledons</taxon>
        <taxon>Gunneridae</taxon>
        <taxon>Pentapetalae</taxon>
        <taxon>rosids</taxon>
        <taxon>malvids</taxon>
        <taxon>Brassicales</taxon>
        <taxon>Brassicaceae</taxon>
        <taxon>Brassiceae</taxon>
        <taxon>Brassica</taxon>
    </lineage>
</organism>
<feature type="region of interest" description="Disordered" evidence="1">
    <location>
        <begin position="210"/>
        <end position="265"/>
    </location>
</feature>
<feature type="region of interest" description="Disordered" evidence="1">
    <location>
        <begin position="503"/>
        <end position="525"/>
    </location>
</feature>
<feature type="compositionally biased region" description="Polar residues" evidence="1">
    <location>
        <begin position="82"/>
        <end position="96"/>
    </location>
</feature>
<dbReference type="InterPro" id="IPR044277">
    <property type="entry name" value="GIP1"/>
</dbReference>
<dbReference type="InterPro" id="IPR009719">
    <property type="entry name" value="GIP1_N"/>
</dbReference>
<dbReference type="Proteomes" id="UP000824890">
    <property type="component" value="Unassembled WGS sequence"/>
</dbReference>
<feature type="compositionally biased region" description="Polar residues" evidence="1">
    <location>
        <begin position="114"/>
        <end position="123"/>
    </location>
</feature>